<sequence length="307" mass="35743">MNRTKETLVSPIQKAKKLVLEYSYPKGLLEQIPSEGTYYNGTSSVYLKEDEKITPEILSKSLSYYIEIEDKEVSEESIPLGSSKSKGLPHLPNANFWPKGTYFLAQLNIEEFKKYDIENSFPDRGMLYFFDNIEGEFIVKYYEGPISDLKITDYPDAKTLPEAKYYLEEYRDVAYQLSFKPNFIFYVAGDAYDYRTIANLIPKDLSDQLKQMFKAELATWSPSFRIFGRPLFWQGEDEEGFDFDEDEEEDADEDESIEVKIENESTEDADLLIFHTEIGEGNIHIRMNRKDLKDKKFEKAYSTYSGT</sequence>
<evidence type="ECO:0000313" key="1">
    <source>
        <dbReference type="EMBL" id="PJZ52908.1"/>
    </source>
</evidence>
<evidence type="ECO:0008006" key="5">
    <source>
        <dbReference type="Google" id="ProtNLM"/>
    </source>
</evidence>
<keyword evidence="3" id="KW-1185">Reference proteome</keyword>
<dbReference type="Gene3D" id="2.30.320.10">
    <property type="entry name" value="YwqG-like"/>
    <property type="match status" value="1"/>
</dbReference>
<protein>
    <recommendedName>
        <fullName evidence="5">DUF1963 domain-containing protein</fullName>
    </recommendedName>
</protein>
<evidence type="ECO:0000313" key="3">
    <source>
        <dbReference type="Proteomes" id="UP000232149"/>
    </source>
</evidence>
<gene>
    <name evidence="2" type="ORF">CH376_07825</name>
    <name evidence="1" type="ORF">CH380_12660</name>
</gene>
<dbReference type="InterPro" id="IPR035948">
    <property type="entry name" value="YwqG-like_sf"/>
</dbReference>
<name>A0A2M9YMY5_9LEPT</name>
<dbReference type="InterPro" id="IPR015315">
    <property type="entry name" value="DUF1963"/>
</dbReference>
<dbReference type="Proteomes" id="UP000232149">
    <property type="component" value="Unassembled WGS sequence"/>
</dbReference>
<proteinExistence type="predicted"/>
<reference evidence="3 4" key="1">
    <citation type="submission" date="2017-07" db="EMBL/GenBank/DDBJ databases">
        <title>Leptospira spp. isolated from tropical soils.</title>
        <authorList>
            <person name="Thibeaux R."/>
            <person name="Iraola G."/>
            <person name="Ferres I."/>
            <person name="Bierque E."/>
            <person name="Girault D."/>
            <person name="Soupe-Gilbert M.-E."/>
            <person name="Picardeau M."/>
            <person name="Goarant C."/>
        </authorList>
    </citation>
    <scope>NUCLEOTIDE SEQUENCE [LARGE SCALE GENOMIC DNA]</scope>
    <source>
        <strain evidence="1 4">FH2-B-C1</strain>
        <strain evidence="2 3">FH2-B-D1</strain>
    </source>
</reference>
<dbReference type="Pfam" id="PF09234">
    <property type="entry name" value="DUF1963"/>
    <property type="match status" value="1"/>
</dbReference>
<evidence type="ECO:0000313" key="4">
    <source>
        <dbReference type="Proteomes" id="UP000232188"/>
    </source>
</evidence>
<accession>A0A2M9YMY5</accession>
<dbReference type="SUPFAM" id="SSF103032">
    <property type="entry name" value="Hypothetical protein YwqG"/>
    <property type="match status" value="1"/>
</dbReference>
<dbReference type="Proteomes" id="UP000232188">
    <property type="component" value="Unassembled WGS sequence"/>
</dbReference>
<dbReference type="EMBL" id="NPDU01000015">
    <property type="protein sequence ID" value="PJZ62540.1"/>
    <property type="molecule type" value="Genomic_DNA"/>
</dbReference>
<dbReference type="AlphaFoldDB" id="A0A2M9YMY5"/>
<comment type="caution">
    <text evidence="1">The sequence shown here is derived from an EMBL/GenBank/DDBJ whole genome shotgun (WGS) entry which is preliminary data.</text>
</comment>
<organism evidence="1 4">
    <name type="scientific">Leptospira adleri</name>
    <dbReference type="NCBI Taxonomy" id="2023186"/>
    <lineage>
        <taxon>Bacteria</taxon>
        <taxon>Pseudomonadati</taxon>
        <taxon>Spirochaetota</taxon>
        <taxon>Spirochaetia</taxon>
        <taxon>Leptospirales</taxon>
        <taxon>Leptospiraceae</taxon>
        <taxon>Leptospira</taxon>
    </lineage>
</organism>
<evidence type="ECO:0000313" key="2">
    <source>
        <dbReference type="EMBL" id="PJZ62540.1"/>
    </source>
</evidence>
<dbReference type="EMBL" id="NPDV01000010">
    <property type="protein sequence ID" value="PJZ52908.1"/>
    <property type="molecule type" value="Genomic_DNA"/>
</dbReference>